<evidence type="ECO:0000256" key="2">
    <source>
        <dbReference type="ARBA" id="ARBA00034247"/>
    </source>
</evidence>
<dbReference type="EC" id="2.7.7.65" evidence="1"/>
<protein>
    <recommendedName>
        <fullName evidence="1">diguanylate cyclase</fullName>
        <ecNumber evidence="1">2.7.7.65</ecNumber>
    </recommendedName>
</protein>
<dbReference type="FunFam" id="3.30.70.270:FF:000001">
    <property type="entry name" value="Diguanylate cyclase domain protein"/>
    <property type="match status" value="1"/>
</dbReference>
<keyword evidence="4" id="KW-1133">Transmembrane helix</keyword>
<evidence type="ECO:0000259" key="5">
    <source>
        <dbReference type="PROSITE" id="PS50887"/>
    </source>
</evidence>
<feature type="transmembrane region" description="Helical" evidence="4">
    <location>
        <begin position="126"/>
        <end position="144"/>
    </location>
</feature>
<proteinExistence type="predicted"/>
<organism evidence="6 7">
    <name type="scientific">Terriglobus roseus</name>
    <dbReference type="NCBI Taxonomy" id="392734"/>
    <lineage>
        <taxon>Bacteria</taxon>
        <taxon>Pseudomonadati</taxon>
        <taxon>Acidobacteriota</taxon>
        <taxon>Terriglobia</taxon>
        <taxon>Terriglobales</taxon>
        <taxon>Acidobacteriaceae</taxon>
        <taxon>Terriglobus</taxon>
    </lineage>
</organism>
<keyword evidence="4" id="KW-0472">Membrane</keyword>
<dbReference type="GO" id="GO:1902201">
    <property type="term" value="P:negative regulation of bacterial-type flagellum-dependent cell motility"/>
    <property type="evidence" value="ECO:0007669"/>
    <property type="project" value="TreeGrafter"/>
</dbReference>
<evidence type="ECO:0000256" key="4">
    <source>
        <dbReference type="SAM" id="Phobius"/>
    </source>
</evidence>
<dbReference type="PROSITE" id="PS50887">
    <property type="entry name" value="GGDEF"/>
    <property type="match status" value="1"/>
</dbReference>
<dbReference type="GO" id="GO:0043709">
    <property type="term" value="P:cell adhesion involved in single-species biofilm formation"/>
    <property type="evidence" value="ECO:0007669"/>
    <property type="project" value="TreeGrafter"/>
</dbReference>
<dbReference type="CDD" id="cd01949">
    <property type="entry name" value="GGDEF"/>
    <property type="match status" value="1"/>
</dbReference>
<evidence type="ECO:0000256" key="1">
    <source>
        <dbReference type="ARBA" id="ARBA00012528"/>
    </source>
</evidence>
<dbReference type="PANTHER" id="PTHR45138:SF9">
    <property type="entry name" value="DIGUANYLATE CYCLASE DGCM-RELATED"/>
    <property type="match status" value="1"/>
</dbReference>
<name>A0A1H4LEB3_9BACT</name>
<reference evidence="6 7" key="1">
    <citation type="submission" date="2016-10" db="EMBL/GenBank/DDBJ databases">
        <authorList>
            <person name="de Groot N.N."/>
        </authorList>
    </citation>
    <scope>NUCLEOTIDE SEQUENCE [LARGE SCALE GENOMIC DNA]</scope>
    <source>
        <strain evidence="6 7">AB35.6</strain>
    </source>
</reference>
<gene>
    <name evidence="6" type="ORF">SAMN05443244_1568</name>
</gene>
<evidence type="ECO:0000313" key="6">
    <source>
        <dbReference type="EMBL" id="SEB69067.1"/>
    </source>
</evidence>
<dbReference type="Proteomes" id="UP000182409">
    <property type="component" value="Unassembled WGS sequence"/>
</dbReference>
<keyword evidence="4" id="KW-0812">Transmembrane</keyword>
<dbReference type="AlphaFoldDB" id="A0A1H4LEB3"/>
<dbReference type="OrthoDB" id="115048at2"/>
<dbReference type="Pfam" id="PF00990">
    <property type="entry name" value="GGDEF"/>
    <property type="match status" value="1"/>
</dbReference>
<comment type="catalytic activity">
    <reaction evidence="2">
        <text>2 GTP = 3',3'-c-di-GMP + 2 diphosphate</text>
        <dbReference type="Rhea" id="RHEA:24898"/>
        <dbReference type="ChEBI" id="CHEBI:33019"/>
        <dbReference type="ChEBI" id="CHEBI:37565"/>
        <dbReference type="ChEBI" id="CHEBI:58805"/>
        <dbReference type="EC" id="2.7.7.65"/>
    </reaction>
</comment>
<dbReference type="InterPro" id="IPR000160">
    <property type="entry name" value="GGDEF_dom"/>
</dbReference>
<dbReference type="NCBIfam" id="TIGR00254">
    <property type="entry name" value="GGDEF"/>
    <property type="match status" value="1"/>
</dbReference>
<dbReference type="InterPro" id="IPR029787">
    <property type="entry name" value="Nucleotide_cyclase"/>
</dbReference>
<feature type="transmembrane region" description="Helical" evidence="4">
    <location>
        <begin position="37"/>
        <end position="53"/>
    </location>
</feature>
<evidence type="ECO:0000256" key="3">
    <source>
        <dbReference type="SAM" id="MobiDB-lite"/>
    </source>
</evidence>
<dbReference type="SUPFAM" id="SSF55073">
    <property type="entry name" value="Nucleotide cyclase"/>
    <property type="match status" value="1"/>
</dbReference>
<evidence type="ECO:0000313" key="7">
    <source>
        <dbReference type="Proteomes" id="UP000182409"/>
    </source>
</evidence>
<feature type="region of interest" description="Disordered" evidence="3">
    <location>
        <begin position="372"/>
        <end position="392"/>
    </location>
</feature>
<dbReference type="RefSeq" id="WP_074653157.1">
    <property type="nucleotide sequence ID" value="NZ_FNSD01000001.1"/>
</dbReference>
<feature type="transmembrane region" description="Helical" evidence="4">
    <location>
        <begin position="6"/>
        <end position="25"/>
    </location>
</feature>
<feature type="domain" description="GGDEF" evidence="5">
    <location>
        <begin position="245"/>
        <end position="379"/>
    </location>
</feature>
<dbReference type="SMART" id="SM00267">
    <property type="entry name" value="GGDEF"/>
    <property type="match status" value="1"/>
</dbReference>
<sequence>MDRRTLFSMQAGLLLFLGGVILLAFHRQRGQKRDKGSVWFAAAYLCSGLGLALQSERDVIPPFFAIVLGNFFFLLFGVLANYAVCATTRQRSRTWTYLLALNFATVANFTYYTYWQPNLFLRVMEAGAVIVLMHLALIVALLRVRERVIQPAMRSMALLLGLHSFFALARMSMVVQRRNADVLLSWIGVITIAGLALCYLWMDSLRVHAELEQSAMTDPLTGLYNRRILEVTAIHEIQRAARRGLPCSAIMLDVDRFKVINDELGHAAGDSSLSAVAGALQASLRASDIATRLGGDEFFVLLPGADEASAGLVVARIRAAIAALRLQTMGGESFSVSVSVGQVTQRGTKMTVEDLLHASDIMLYREKQLSRSRGFGSGTRQAGGAQVHPSNA</sequence>
<dbReference type="GO" id="GO:0005886">
    <property type="term" value="C:plasma membrane"/>
    <property type="evidence" value="ECO:0007669"/>
    <property type="project" value="TreeGrafter"/>
</dbReference>
<feature type="transmembrane region" description="Helical" evidence="4">
    <location>
        <begin position="59"/>
        <end position="83"/>
    </location>
</feature>
<feature type="transmembrane region" description="Helical" evidence="4">
    <location>
        <begin position="182"/>
        <end position="202"/>
    </location>
</feature>
<dbReference type="InterPro" id="IPR043128">
    <property type="entry name" value="Rev_trsase/Diguanyl_cyclase"/>
</dbReference>
<feature type="transmembrane region" description="Helical" evidence="4">
    <location>
        <begin position="156"/>
        <end position="176"/>
    </location>
</feature>
<dbReference type="PANTHER" id="PTHR45138">
    <property type="entry name" value="REGULATORY COMPONENTS OF SENSORY TRANSDUCTION SYSTEM"/>
    <property type="match status" value="1"/>
</dbReference>
<dbReference type="Gene3D" id="3.30.70.270">
    <property type="match status" value="1"/>
</dbReference>
<accession>A0A1H4LEB3</accession>
<dbReference type="EMBL" id="FNSD01000001">
    <property type="protein sequence ID" value="SEB69067.1"/>
    <property type="molecule type" value="Genomic_DNA"/>
</dbReference>
<dbReference type="GO" id="GO:0052621">
    <property type="term" value="F:diguanylate cyclase activity"/>
    <property type="evidence" value="ECO:0007669"/>
    <property type="project" value="UniProtKB-EC"/>
</dbReference>
<feature type="transmembrane region" description="Helical" evidence="4">
    <location>
        <begin position="95"/>
        <end position="114"/>
    </location>
</feature>
<dbReference type="InterPro" id="IPR050469">
    <property type="entry name" value="Diguanylate_Cyclase"/>
</dbReference>